<feature type="compositionally biased region" description="Pro residues" evidence="1">
    <location>
        <begin position="38"/>
        <end position="54"/>
    </location>
</feature>
<gene>
    <name evidence="2" type="ORF">COLO4_16267</name>
</gene>
<organism evidence="2 3">
    <name type="scientific">Corchorus olitorius</name>
    <dbReference type="NCBI Taxonomy" id="93759"/>
    <lineage>
        <taxon>Eukaryota</taxon>
        <taxon>Viridiplantae</taxon>
        <taxon>Streptophyta</taxon>
        <taxon>Embryophyta</taxon>
        <taxon>Tracheophyta</taxon>
        <taxon>Spermatophyta</taxon>
        <taxon>Magnoliopsida</taxon>
        <taxon>eudicotyledons</taxon>
        <taxon>Gunneridae</taxon>
        <taxon>Pentapetalae</taxon>
        <taxon>rosids</taxon>
        <taxon>malvids</taxon>
        <taxon>Malvales</taxon>
        <taxon>Malvaceae</taxon>
        <taxon>Grewioideae</taxon>
        <taxon>Apeibeae</taxon>
        <taxon>Corchorus</taxon>
    </lineage>
</organism>
<feature type="compositionally biased region" description="Basic and acidic residues" evidence="1">
    <location>
        <begin position="171"/>
        <end position="206"/>
    </location>
</feature>
<comment type="caution">
    <text evidence="2">The sequence shown here is derived from an EMBL/GenBank/DDBJ whole genome shotgun (WGS) entry which is preliminary data.</text>
</comment>
<protein>
    <submittedName>
        <fullName evidence="2">Uncharacterized protein</fullName>
    </submittedName>
</protein>
<reference evidence="3" key="1">
    <citation type="submission" date="2013-09" db="EMBL/GenBank/DDBJ databases">
        <title>Corchorus olitorius genome sequencing.</title>
        <authorList>
            <person name="Alam M."/>
            <person name="Haque M.S."/>
            <person name="Islam M.S."/>
            <person name="Emdad E.M."/>
            <person name="Islam M.M."/>
            <person name="Ahmed B."/>
            <person name="Halim A."/>
            <person name="Hossen Q.M.M."/>
            <person name="Hossain M.Z."/>
            <person name="Ahmed R."/>
            <person name="Khan M.M."/>
            <person name="Islam R."/>
            <person name="Rashid M.M."/>
            <person name="Khan S.A."/>
            <person name="Rahman M.S."/>
            <person name="Alam M."/>
            <person name="Yahiya A.S."/>
            <person name="Khan M.S."/>
            <person name="Azam M.S."/>
            <person name="Haque T."/>
            <person name="Lashkar M.Z.H."/>
            <person name="Akhand A.I."/>
            <person name="Morshed G."/>
            <person name="Roy S."/>
            <person name="Uddin K.S."/>
            <person name="Rabeya T."/>
            <person name="Hossain A.S."/>
            <person name="Chowdhury A."/>
            <person name="Snigdha A.R."/>
            <person name="Mortoza M.S."/>
            <person name="Matin S.A."/>
            <person name="Hoque S.M.E."/>
            <person name="Islam M.K."/>
            <person name="Roy D.K."/>
            <person name="Haider R."/>
            <person name="Moosa M.M."/>
            <person name="Elias S.M."/>
            <person name="Hasan A.M."/>
            <person name="Jahan S."/>
            <person name="Shafiuddin M."/>
            <person name="Mahmood N."/>
            <person name="Shommy N.S."/>
        </authorList>
    </citation>
    <scope>NUCLEOTIDE SEQUENCE [LARGE SCALE GENOMIC DNA]</scope>
    <source>
        <strain evidence="3">cv. O-4</strain>
    </source>
</reference>
<evidence type="ECO:0000313" key="2">
    <source>
        <dbReference type="EMBL" id="OMO94599.1"/>
    </source>
</evidence>
<evidence type="ECO:0000256" key="1">
    <source>
        <dbReference type="SAM" id="MobiDB-lite"/>
    </source>
</evidence>
<proteinExistence type="predicted"/>
<sequence>MATPSGTPEGNQQEIPLRNLLPELDQETSLNPIAHTPPLQPPGRTQPPPPPPLPFANETPSSDQAQEAIIKLRDALRGRARTDDQPLQHSTLADRRRQDRGKRPRGDEDDQTVQSAPSRDVCQDREGRTNNLPPETIAESDDPPPQRNNGTRPGDRSVGHSSHPSRAHQRAHPEENSREPRRRNPDRLNQETHGTEEKEALREFMR</sequence>
<feature type="region of interest" description="Disordered" evidence="1">
    <location>
        <begin position="1"/>
        <end position="206"/>
    </location>
</feature>
<dbReference type="EMBL" id="AWUE01015994">
    <property type="protein sequence ID" value="OMO94599.1"/>
    <property type="molecule type" value="Genomic_DNA"/>
</dbReference>
<keyword evidence="3" id="KW-1185">Reference proteome</keyword>
<accession>A0A1R3JIC5</accession>
<evidence type="ECO:0000313" key="3">
    <source>
        <dbReference type="Proteomes" id="UP000187203"/>
    </source>
</evidence>
<dbReference type="Proteomes" id="UP000187203">
    <property type="component" value="Unassembled WGS sequence"/>
</dbReference>
<dbReference type="AlphaFoldDB" id="A0A1R3JIC5"/>
<feature type="compositionally biased region" description="Polar residues" evidence="1">
    <location>
        <begin position="1"/>
        <end position="14"/>
    </location>
</feature>
<name>A0A1R3JIC5_9ROSI</name>
<feature type="compositionally biased region" description="Basic and acidic residues" evidence="1">
    <location>
        <begin position="70"/>
        <end position="97"/>
    </location>
</feature>